<dbReference type="Pfam" id="PF03653">
    <property type="entry name" value="UPF0093"/>
    <property type="match status" value="1"/>
</dbReference>
<feature type="transmembrane region" description="Helical" evidence="2">
    <location>
        <begin position="59"/>
        <end position="78"/>
    </location>
</feature>
<keyword evidence="1 2" id="KW-0472">Membrane</keyword>
<keyword evidence="2" id="KW-0812">Transmembrane</keyword>
<comment type="function">
    <text evidence="1">Catalyzes the oxidation of protoporphyrinogen IX to protoporphyrin IX.</text>
</comment>
<feature type="transmembrane region" description="Helical" evidence="2">
    <location>
        <begin position="12"/>
        <end position="31"/>
    </location>
</feature>
<accession>A0A261STI4</accession>
<evidence type="ECO:0000313" key="3">
    <source>
        <dbReference type="EMBL" id="OZI40699.1"/>
    </source>
</evidence>
<dbReference type="GO" id="GO:0005886">
    <property type="term" value="C:plasma membrane"/>
    <property type="evidence" value="ECO:0007669"/>
    <property type="project" value="UniProtKB-UniRule"/>
</dbReference>
<evidence type="ECO:0000313" key="4">
    <source>
        <dbReference type="EMBL" id="OZI68894.1"/>
    </source>
</evidence>
<keyword evidence="5" id="KW-1185">Reference proteome</keyword>
<dbReference type="InterPro" id="IPR005265">
    <property type="entry name" value="HemJ-like"/>
</dbReference>
<dbReference type="EMBL" id="NEVL01000001">
    <property type="protein sequence ID" value="OZI40699.1"/>
    <property type="molecule type" value="Genomic_DNA"/>
</dbReference>
<comment type="catalytic activity">
    <reaction evidence="1">
        <text>protoporphyrinogen IX + 3 A = protoporphyrin IX + 3 AH2</text>
        <dbReference type="Rhea" id="RHEA:62000"/>
        <dbReference type="ChEBI" id="CHEBI:13193"/>
        <dbReference type="ChEBI" id="CHEBI:17499"/>
        <dbReference type="ChEBI" id="CHEBI:57306"/>
        <dbReference type="ChEBI" id="CHEBI:57307"/>
    </reaction>
</comment>
<comment type="caution">
    <text evidence="3">The sequence shown here is derived from an EMBL/GenBank/DDBJ whole genome shotgun (WGS) entry which is preliminary data.</text>
</comment>
<keyword evidence="1" id="KW-0408">Iron</keyword>
<keyword evidence="1" id="KW-1003">Cell membrane</keyword>
<dbReference type="UniPathway" id="UPA00251">
    <property type="reaction ID" value="UER00324"/>
</dbReference>
<feature type="transmembrane region" description="Helical" evidence="2">
    <location>
        <begin position="120"/>
        <end position="142"/>
    </location>
</feature>
<organism evidence="3 6">
    <name type="scientific">Bordetella genomosp. 1</name>
    <dbReference type="NCBI Taxonomy" id="1395607"/>
    <lineage>
        <taxon>Bacteria</taxon>
        <taxon>Pseudomonadati</taxon>
        <taxon>Pseudomonadota</taxon>
        <taxon>Betaproteobacteria</taxon>
        <taxon>Burkholderiales</taxon>
        <taxon>Alcaligenaceae</taxon>
        <taxon>Bordetella</taxon>
    </lineage>
</organism>
<keyword evidence="2" id="KW-1133">Transmembrane helix</keyword>
<dbReference type="GO" id="GO:0006782">
    <property type="term" value="P:protoporphyrinogen IX biosynthetic process"/>
    <property type="evidence" value="ECO:0007669"/>
    <property type="project" value="UniProtKB-UniRule"/>
</dbReference>
<keyword evidence="1" id="KW-0349">Heme</keyword>
<gene>
    <name evidence="4" type="ORF">CAL27_05405</name>
    <name evidence="3" type="ORF">CEG14_02765</name>
</gene>
<dbReference type="Proteomes" id="UP000216354">
    <property type="component" value="Unassembled WGS sequence"/>
</dbReference>
<comment type="similarity">
    <text evidence="1">Belongs to the HemJ family.</text>
</comment>
<keyword evidence="1" id="KW-0479">Metal-binding</keyword>
<reference evidence="3 6" key="1">
    <citation type="submission" date="2017-05" db="EMBL/GenBank/DDBJ databases">
        <title>Complete and WGS of Bordetella genogroups.</title>
        <authorList>
            <person name="Spilker T."/>
            <person name="LiPuma J."/>
        </authorList>
    </citation>
    <scope>NUCLEOTIDE SEQUENCE [LARGE SCALE GENOMIC DNA]</scope>
    <source>
        <strain evidence="3 6">AU17610</strain>
    </source>
</reference>
<comment type="pathway">
    <text evidence="1">Porphyrin-containing compound metabolism; protoporphyrin-IX biosynthesis; protoporphyrin-IX from protoporphyrinogen-IX: step 1/1.</text>
</comment>
<dbReference type="EMBL" id="NEVR01000001">
    <property type="protein sequence ID" value="OZI68894.1"/>
    <property type="molecule type" value="Genomic_DNA"/>
</dbReference>
<proteinExistence type="inferred from homology"/>
<dbReference type="PIRSF" id="PIRSF004638">
    <property type="entry name" value="UCP004638"/>
    <property type="match status" value="1"/>
</dbReference>
<feature type="transmembrane region" description="Helical" evidence="2">
    <location>
        <begin position="90"/>
        <end position="108"/>
    </location>
</feature>
<sequence>MDDYLLIKMAHGAALAVWLGGLLVLAAVLSFPPARDDADTAPAAPSPFLRGLARWNQRVTLPAMVLTWALGVTLALRVGWFGHRWLDVKLVIVALLTLLQLCETRWVLRLLRQPPVAPPGWAALGAVTVFVGAAAAIMLALAKPFY</sequence>
<name>A0A261STI4_9BORD</name>
<dbReference type="OrthoDB" id="194724at2"/>
<comment type="cofactor">
    <cofactor evidence="1">
        <name>heme b</name>
        <dbReference type="ChEBI" id="CHEBI:60344"/>
    </cofactor>
    <text evidence="1">Binds 1 heme b (iron(II)-protoporphyrin IX) group per subunit.</text>
</comment>
<dbReference type="AlphaFoldDB" id="A0A261STI4"/>
<evidence type="ECO:0000256" key="2">
    <source>
        <dbReference type="SAM" id="Phobius"/>
    </source>
</evidence>
<protein>
    <recommendedName>
        <fullName evidence="1">Protoporphyrinogen IX oxidase</fullName>
        <ecNumber evidence="1">1.3.99.-</ecNumber>
    </recommendedName>
</protein>
<reference evidence="4 5" key="2">
    <citation type="submission" date="2017-05" db="EMBL/GenBank/DDBJ databases">
        <title>Complete and WGS of Bordetella genogroups.</title>
        <authorList>
            <person name="Spilker T."/>
            <person name="Lipuma J."/>
        </authorList>
    </citation>
    <scope>NUCLEOTIDE SEQUENCE [LARGE SCALE GENOMIC DNA]</scope>
    <source>
        <strain evidence="4 5">AU9795</strain>
    </source>
</reference>
<evidence type="ECO:0000313" key="5">
    <source>
        <dbReference type="Proteomes" id="UP000216354"/>
    </source>
</evidence>
<evidence type="ECO:0000313" key="6">
    <source>
        <dbReference type="Proteomes" id="UP000217005"/>
    </source>
</evidence>
<dbReference type="Proteomes" id="UP000217005">
    <property type="component" value="Unassembled WGS sequence"/>
</dbReference>
<evidence type="ECO:0000256" key="1">
    <source>
        <dbReference type="PIRNR" id="PIRNR004638"/>
    </source>
</evidence>
<dbReference type="GO" id="GO:0070818">
    <property type="term" value="F:protoporphyrinogen oxidase activity"/>
    <property type="evidence" value="ECO:0007669"/>
    <property type="project" value="UniProtKB-UniRule"/>
</dbReference>
<dbReference type="EC" id="1.3.99.-" evidence="1"/>
<dbReference type="RefSeq" id="WP_094824815.1">
    <property type="nucleotide sequence ID" value="NZ_NEVL01000001.1"/>
</dbReference>
<dbReference type="GO" id="GO:0046872">
    <property type="term" value="F:metal ion binding"/>
    <property type="evidence" value="ECO:0007669"/>
    <property type="project" value="UniProtKB-UniRule"/>
</dbReference>